<feature type="domain" description="AAA+ ATPase" evidence="4">
    <location>
        <begin position="130"/>
        <end position="296"/>
    </location>
</feature>
<dbReference type="RefSeq" id="WP_182578096.1">
    <property type="nucleotide sequence ID" value="NZ_JACIVE010000018.1"/>
</dbReference>
<dbReference type="PANTHER" id="PTHR30258">
    <property type="entry name" value="TYPE II SECRETION SYSTEM PROTEIN GSPE-RELATED"/>
    <property type="match status" value="1"/>
</dbReference>
<dbReference type="PANTHER" id="PTHR30258:SF2">
    <property type="entry name" value="COMG OPERON PROTEIN 1"/>
    <property type="match status" value="1"/>
</dbReference>
<dbReference type="InterPro" id="IPR027417">
    <property type="entry name" value="P-loop_NTPase"/>
</dbReference>
<dbReference type="Proteomes" id="UP000534578">
    <property type="component" value="Unassembled WGS sequence"/>
</dbReference>
<evidence type="ECO:0000256" key="1">
    <source>
        <dbReference type="ARBA" id="ARBA00006611"/>
    </source>
</evidence>
<dbReference type="GO" id="GO:0016887">
    <property type="term" value="F:ATP hydrolysis activity"/>
    <property type="evidence" value="ECO:0007669"/>
    <property type="project" value="TreeGrafter"/>
</dbReference>
<dbReference type="Gene3D" id="3.30.450.90">
    <property type="match status" value="1"/>
</dbReference>
<comment type="caution">
    <text evidence="5">The sequence shown here is derived from an EMBL/GenBank/DDBJ whole genome shotgun (WGS) entry which is preliminary data.</text>
</comment>
<dbReference type="InterPro" id="IPR003593">
    <property type="entry name" value="AAA+_ATPase"/>
</dbReference>
<comment type="similarity">
    <text evidence="1">Belongs to the GSP E family.</text>
</comment>
<dbReference type="Gene3D" id="3.40.50.300">
    <property type="entry name" value="P-loop containing nucleotide triphosphate hydrolases"/>
    <property type="match status" value="1"/>
</dbReference>
<gene>
    <name evidence="5" type="primary">tadA</name>
    <name evidence="5" type="ORF">H5R92_02825</name>
</gene>
<name>A0A7W3UHM7_9LACO</name>
<dbReference type="InterPro" id="IPR047667">
    <property type="entry name" value="ATPase_ComGA"/>
</dbReference>
<dbReference type="InterPro" id="IPR001482">
    <property type="entry name" value="T2SS/T4SS_dom"/>
</dbReference>
<proteinExistence type="inferred from homology"/>
<dbReference type="Pfam" id="PF00437">
    <property type="entry name" value="T2SSE"/>
    <property type="match status" value="1"/>
</dbReference>
<dbReference type="AlphaFoldDB" id="A0A7W3UHM7"/>
<keyword evidence="2" id="KW-0547">Nucleotide-binding</keyword>
<dbReference type="SMART" id="SM00382">
    <property type="entry name" value="AAA"/>
    <property type="match status" value="1"/>
</dbReference>
<dbReference type="GO" id="GO:0005524">
    <property type="term" value="F:ATP binding"/>
    <property type="evidence" value="ECO:0007669"/>
    <property type="project" value="UniProtKB-KW"/>
</dbReference>
<evidence type="ECO:0000256" key="2">
    <source>
        <dbReference type="ARBA" id="ARBA00022741"/>
    </source>
</evidence>
<keyword evidence="3" id="KW-0067">ATP-binding</keyword>
<dbReference type="SUPFAM" id="SSF52540">
    <property type="entry name" value="P-loop containing nucleoside triphosphate hydrolases"/>
    <property type="match status" value="1"/>
</dbReference>
<sequence length="325" mass="37066">MPSFEEELTGIIRKQPSDLYILPHDRYYQLSLAIKGTLSPFKQVTYDYGQRFISYLKYCANMAVSEHRRPQLGAFKFTYSHQKINLRLSSVGDYQGRESLVIRFIYPLNELSFNFLVPNQWRILQEYRHQRGLILFAGPMGAGKTTTMYQLAQQLIPKQVVLTIEDPVEIDHPDFIQLQVNELAGMDYESLLKLGLRHRPDVFIIGEIRDSQTAAMAIQAALSGHLVLGTIHARNAYGVVARLQQLGIDSYYLKQGLTAVSYQRLIPLVNGEQAILCDLLDRHQFSNLLSGIKQGGVSDDWTKRLQQAVENGKITENTARQYRQG</sequence>
<accession>A0A7W3UHM7</accession>
<dbReference type="NCBIfam" id="NF041000">
    <property type="entry name" value="ATPase_ComGA"/>
    <property type="match status" value="1"/>
</dbReference>
<dbReference type="GO" id="GO:0005886">
    <property type="term" value="C:plasma membrane"/>
    <property type="evidence" value="ECO:0007669"/>
    <property type="project" value="TreeGrafter"/>
</dbReference>
<dbReference type="EMBL" id="JACIVE010000018">
    <property type="protein sequence ID" value="MBB1095155.1"/>
    <property type="molecule type" value="Genomic_DNA"/>
</dbReference>
<evidence type="ECO:0000259" key="4">
    <source>
        <dbReference type="SMART" id="SM00382"/>
    </source>
</evidence>
<evidence type="ECO:0000313" key="5">
    <source>
        <dbReference type="EMBL" id="MBB1095155.1"/>
    </source>
</evidence>
<evidence type="ECO:0000256" key="3">
    <source>
        <dbReference type="ARBA" id="ARBA00022840"/>
    </source>
</evidence>
<organism evidence="5 6">
    <name type="scientific">Limosilactobacillus agrestis</name>
    <dbReference type="NCBI Taxonomy" id="2759748"/>
    <lineage>
        <taxon>Bacteria</taxon>
        <taxon>Bacillati</taxon>
        <taxon>Bacillota</taxon>
        <taxon>Bacilli</taxon>
        <taxon>Lactobacillales</taxon>
        <taxon>Lactobacillaceae</taxon>
        <taxon>Limosilactobacillus</taxon>
    </lineage>
</organism>
<dbReference type="CDD" id="cd01129">
    <property type="entry name" value="PulE-GspE-like"/>
    <property type="match status" value="1"/>
</dbReference>
<reference evidence="5 6" key="1">
    <citation type="submission" date="2020-07" db="EMBL/GenBank/DDBJ databases">
        <title>Description of Limosilactobacillus balticus sp. nov., Limosilactobacillus agrestis sp. nov., Limosilactobacillus albertensis sp. nov., Limosilactobacillus rudii sp. nov., Limosilactobacillus fastidiosus sp. nov., five novel Limosilactobacillus species isolated from the vertebrate gastrointestinal tract, and proposal of 6 subspecies of Limosilactobacillus reuteri adapted to the gastrointestinal tract of specific vertebrate hosts.</title>
        <authorList>
            <person name="Li F."/>
            <person name="Cheng C."/>
            <person name="Zheng J."/>
            <person name="Quevedo R.M."/>
            <person name="Li J."/>
            <person name="Roos S."/>
            <person name="Gaenzle M.G."/>
            <person name="Walter J."/>
        </authorList>
    </citation>
    <scope>NUCLEOTIDE SEQUENCE [LARGE SCALE GENOMIC DNA]</scope>
    <source>
        <strain evidence="5 6">BG-MG3-A</strain>
    </source>
</reference>
<protein>
    <submittedName>
        <fullName evidence="5">Flp pilus assembly complex ATPase component TadA</fullName>
    </submittedName>
</protein>
<evidence type="ECO:0000313" key="6">
    <source>
        <dbReference type="Proteomes" id="UP000534578"/>
    </source>
</evidence>